<keyword evidence="3" id="KW-1185">Reference proteome</keyword>
<dbReference type="Proteomes" id="UP000681722">
    <property type="component" value="Unassembled WGS sequence"/>
</dbReference>
<proteinExistence type="predicted"/>
<dbReference type="AlphaFoldDB" id="A0A816F390"/>
<dbReference type="EMBL" id="CAJOBC010127061">
    <property type="protein sequence ID" value="CAF4599054.1"/>
    <property type="molecule type" value="Genomic_DNA"/>
</dbReference>
<sequence length="42" mass="4739">VPSSPIIVGQPPQSWLLRTLLALLRIGQEVQQRDEIQQLDAM</sequence>
<comment type="caution">
    <text evidence="1">The sequence shown here is derived from an EMBL/GenBank/DDBJ whole genome shotgun (WGS) entry which is preliminary data.</text>
</comment>
<protein>
    <submittedName>
        <fullName evidence="1">Uncharacterized protein</fullName>
    </submittedName>
</protein>
<dbReference type="EMBL" id="CAJNOQ010054326">
    <property type="protein sequence ID" value="CAF1657591.1"/>
    <property type="molecule type" value="Genomic_DNA"/>
</dbReference>
<evidence type="ECO:0000313" key="1">
    <source>
        <dbReference type="EMBL" id="CAF1657591.1"/>
    </source>
</evidence>
<evidence type="ECO:0000313" key="2">
    <source>
        <dbReference type="EMBL" id="CAF4599054.1"/>
    </source>
</evidence>
<name>A0A816F390_9BILA</name>
<feature type="non-terminal residue" evidence="1">
    <location>
        <position position="1"/>
    </location>
</feature>
<evidence type="ECO:0000313" key="3">
    <source>
        <dbReference type="Proteomes" id="UP000663829"/>
    </source>
</evidence>
<accession>A0A816F390</accession>
<gene>
    <name evidence="1" type="ORF">GPM918_LOCUS45841</name>
    <name evidence="2" type="ORF">SRO942_LOCUS48798</name>
</gene>
<reference evidence="1" key="1">
    <citation type="submission" date="2021-02" db="EMBL/GenBank/DDBJ databases">
        <authorList>
            <person name="Nowell W R."/>
        </authorList>
    </citation>
    <scope>NUCLEOTIDE SEQUENCE</scope>
</reference>
<dbReference type="Proteomes" id="UP000663829">
    <property type="component" value="Unassembled WGS sequence"/>
</dbReference>
<organism evidence="1 3">
    <name type="scientific">Didymodactylos carnosus</name>
    <dbReference type="NCBI Taxonomy" id="1234261"/>
    <lineage>
        <taxon>Eukaryota</taxon>
        <taxon>Metazoa</taxon>
        <taxon>Spiralia</taxon>
        <taxon>Gnathifera</taxon>
        <taxon>Rotifera</taxon>
        <taxon>Eurotatoria</taxon>
        <taxon>Bdelloidea</taxon>
        <taxon>Philodinida</taxon>
        <taxon>Philodinidae</taxon>
        <taxon>Didymodactylos</taxon>
    </lineage>
</organism>